<evidence type="ECO:0000256" key="1">
    <source>
        <dbReference type="ARBA" id="ARBA00004127"/>
    </source>
</evidence>
<dbReference type="PANTHER" id="PTHR10989:SF16">
    <property type="entry name" value="AT02829P-RELATED"/>
    <property type="match status" value="1"/>
</dbReference>
<evidence type="ECO:0000256" key="3">
    <source>
        <dbReference type="ARBA" id="ARBA00022989"/>
    </source>
</evidence>
<reference evidence="6" key="2">
    <citation type="submission" date="2020-09" db="EMBL/GenBank/DDBJ databases">
        <authorList>
            <person name="Sun Q."/>
            <person name="Zhou Y."/>
        </authorList>
    </citation>
    <scope>NUCLEOTIDE SEQUENCE</scope>
    <source>
        <strain evidence="6">CGMCC 1.16012</strain>
    </source>
</reference>
<feature type="transmembrane region" description="Helical" evidence="5">
    <location>
        <begin position="138"/>
        <end position="156"/>
    </location>
</feature>
<evidence type="ECO:0000256" key="4">
    <source>
        <dbReference type="ARBA" id="ARBA00023136"/>
    </source>
</evidence>
<dbReference type="GO" id="GO:0012505">
    <property type="term" value="C:endomembrane system"/>
    <property type="evidence" value="ECO:0007669"/>
    <property type="project" value="UniProtKB-SubCell"/>
</dbReference>
<keyword evidence="3 5" id="KW-1133">Transmembrane helix</keyword>
<dbReference type="PANTHER" id="PTHR10989">
    <property type="entry name" value="ANDROGEN-INDUCED PROTEIN 1-RELATED"/>
    <property type="match status" value="1"/>
</dbReference>
<dbReference type="RefSeq" id="WP_095594034.1">
    <property type="nucleotide sequence ID" value="NZ_BMKN01000002.1"/>
</dbReference>
<name>A0A917AI07_9RHOB</name>
<feature type="transmembrane region" description="Helical" evidence="5">
    <location>
        <begin position="110"/>
        <end position="131"/>
    </location>
</feature>
<comment type="subcellular location">
    <subcellularLocation>
        <location evidence="1">Endomembrane system</location>
        <topology evidence="1">Multi-pass membrane protein</topology>
    </subcellularLocation>
</comment>
<dbReference type="OrthoDB" id="7853064at2"/>
<gene>
    <name evidence="6" type="ORF">GCM10011517_21000</name>
</gene>
<evidence type="ECO:0000256" key="5">
    <source>
        <dbReference type="SAM" id="Phobius"/>
    </source>
</evidence>
<protein>
    <recommendedName>
        <fullName evidence="8">FAR-17a/AIG1-like protein</fullName>
    </recommendedName>
</protein>
<dbReference type="AlphaFoldDB" id="A0A917AI07"/>
<dbReference type="Proteomes" id="UP000606730">
    <property type="component" value="Unassembled WGS sequence"/>
</dbReference>
<keyword evidence="4 5" id="KW-0472">Membrane</keyword>
<accession>A0A917AI07</accession>
<feature type="transmembrane region" description="Helical" evidence="5">
    <location>
        <begin position="39"/>
        <end position="58"/>
    </location>
</feature>
<evidence type="ECO:0008006" key="8">
    <source>
        <dbReference type="Google" id="ProtNLM"/>
    </source>
</evidence>
<evidence type="ECO:0000256" key="2">
    <source>
        <dbReference type="ARBA" id="ARBA00022692"/>
    </source>
</evidence>
<organism evidence="6 7">
    <name type="scientific">Actibacterium pelagium</name>
    <dbReference type="NCBI Taxonomy" id="2029103"/>
    <lineage>
        <taxon>Bacteria</taxon>
        <taxon>Pseudomonadati</taxon>
        <taxon>Pseudomonadota</taxon>
        <taxon>Alphaproteobacteria</taxon>
        <taxon>Rhodobacterales</taxon>
        <taxon>Roseobacteraceae</taxon>
        <taxon>Actibacterium</taxon>
    </lineage>
</organism>
<evidence type="ECO:0000313" key="6">
    <source>
        <dbReference type="EMBL" id="GGE53006.1"/>
    </source>
</evidence>
<dbReference type="Pfam" id="PF04750">
    <property type="entry name" value="Far-17a_AIG1"/>
    <property type="match status" value="1"/>
</dbReference>
<dbReference type="EMBL" id="BMKN01000002">
    <property type="protein sequence ID" value="GGE53006.1"/>
    <property type="molecule type" value="Genomic_DNA"/>
</dbReference>
<feature type="transmembrane region" description="Helical" evidence="5">
    <location>
        <begin position="70"/>
        <end position="90"/>
    </location>
</feature>
<proteinExistence type="predicted"/>
<comment type="caution">
    <text evidence="6">The sequence shown here is derived from an EMBL/GenBank/DDBJ whole genome shotgun (WGS) entry which is preliminary data.</text>
</comment>
<keyword evidence="7" id="KW-1185">Reference proteome</keyword>
<feature type="transmembrane region" description="Helical" evidence="5">
    <location>
        <begin position="10"/>
        <end position="27"/>
    </location>
</feature>
<feature type="transmembrane region" description="Helical" evidence="5">
    <location>
        <begin position="186"/>
        <end position="209"/>
    </location>
</feature>
<reference evidence="6" key="1">
    <citation type="journal article" date="2014" name="Int. J. Syst. Evol. Microbiol.">
        <title>Complete genome sequence of Corynebacterium casei LMG S-19264T (=DSM 44701T), isolated from a smear-ripened cheese.</title>
        <authorList>
            <consortium name="US DOE Joint Genome Institute (JGI-PGF)"/>
            <person name="Walter F."/>
            <person name="Albersmeier A."/>
            <person name="Kalinowski J."/>
            <person name="Ruckert C."/>
        </authorList>
    </citation>
    <scope>NUCLEOTIDE SEQUENCE</scope>
    <source>
        <strain evidence="6">CGMCC 1.16012</strain>
    </source>
</reference>
<dbReference type="GO" id="GO:0016020">
    <property type="term" value="C:membrane"/>
    <property type="evidence" value="ECO:0007669"/>
    <property type="project" value="InterPro"/>
</dbReference>
<evidence type="ECO:0000313" key="7">
    <source>
        <dbReference type="Proteomes" id="UP000606730"/>
    </source>
</evidence>
<dbReference type="InterPro" id="IPR006838">
    <property type="entry name" value="ADTRP_AIG1"/>
</dbReference>
<keyword evidence="2 5" id="KW-0812">Transmembrane</keyword>
<sequence length="214" mass="24161">MNIHGRPVRAYRWIVFLLAVGYTIYNVVTSDYTNFGGPFRFLTIWGLIVSMISAYFMLSLSSGWRDGDYRITAMSASVLNVMVMFLYWKLYFTDPNLLHADGPPPFLQQYYLHLAGPFLQIFDALFIARVYRRPLRAVPQLMAIIMAYVAWGELVIQNLNDSPAGSVTSGLAYPFLNSMTFPERGVFYASNAGIALVILAGFAALSWVLRLNRA</sequence>